<feature type="binding site" evidence="6">
    <location>
        <position position="119"/>
    </location>
    <ligand>
        <name>(6S)-NADPHX</name>
        <dbReference type="ChEBI" id="CHEBI:64076"/>
    </ligand>
</feature>
<evidence type="ECO:0000313" key="9">
    <source>
        <dbReference type="Proteomes" id="UP000218209"/>
    </source>
</evidence>
<dbReference type="PANTHER" id="PTHR12592">
    <property type="entry name" value="ATP-DEPENDENT (S)-NAD(P)H-HYDRATE DEHYDRATASE FAMILY MEMBER"/>
    <property type="match status" value="1"/>
</dbReference>
<dbReference type="GO" id="GO:0005524">
    <property type="term" value="F:ATP binding"/>
    <property type="evidence" value="ECO:0007669"/>
    <property type="project" value="UniProtKB-KW"/>
</dbReference>
<dbReference type="PROSITE" id="PS51383">
    <property type="entry name" value="YJEF_C_3"/>
    <property type="match status" value="1"/>
</dbReference>
<keyword evidence="4 6" id="KW-0520">NAD</keyword>
<dbReference type="InterPro" id="IPR000631">
    <property type="entry name" value="CARKD"/>
</dbReference>
<feature type="domain" description="YjeF C-terminal" evidence="7">
    <location>
        <begin position="22"/>
        <end position="332"/>
    </location>
</feature>
<dbReference type="GO" id="GO:0046496">
    <property type="term" value="P:nicotinamide nucleotide metabolic process"/>
    <property type="evidence" value="ECO:0007669"/>
    <property type="project" value="UniProtKB-UniRule"/>
</dbReference>
<dbReference type="Gene3D" id="3.40.1190.20">
    <property type="match status" value="1"/>
</dbReference>
<comment type="cofactor">
    <cofactor evidence="6">
        <name>Mg(2+)</name>
        <dbReference type="ChEBI" id="CHEBI:18420"/>
    </cofactor>
</comment>
<evidence type="ECO:0000256" key="2">
    <source>
        <dbReference type="ARBA" id="ARBA00022840"/>
    </source>
</evidence>
<keyword evidence="3" id="KW-0521">NADP</keyword>
<dbReference type="PANTHER" id="PTHR12592:SF0">
    <property type="entry name" value="ATP-DEPENDENT (S)-NAD(P)H-HYDRATE DEHYDRATASE"/>
    <property type="match status" value="1"/>
</dbReference>
<evidence type="ECO:0000256" key="3">
    <source>
        <dbReference type="ARBA" id="ARBA00022857"/>
    </source>
</evidence>
<dbReference type="PROSITE" id="PS01050">
    <property type="entry name" value="YJEF_C_2"/>
    <property type="match status" value="1"/>
</dbReference>
<comment type="catalytic activity">
    <reaction evidence="6">
        <text>(6S)-NADPHX + ATP = ADP + phosphate + NADPH + H(+)</text>
        <dbReference type="Rhea" id="RHEA:32231"/>
        <dbReference type="ChEBI" id="CHEBI:15378"/>
        <dbReference type="ChEBI" id="CHEBI:30616"/>
        <dbReference type="ChEBI" id="CHEBI:43474"/>
        <dbReference type="ChEBI" id="CHEBI:57783"/>
        <dbReference type="ChEBI" id="CHEBI:64076"/>
        <dbReference type="ChEBI" id="CHEBI:456216"/>
        <dbReference type="EC" id="4.2.1.93"/>
    </reaction>
</comment>
<dbReference type="InterPro" id="IPR017953">
    <property type="entry name" value="Carbohydrate_kinase_pred_CS"/>
</dbReference>
<dbReference type="OrthoDB" id="8110916at2759"/>
<protein>
    <recommendedName>
        <fullName evidence="6">ATP-dependent (S)-NAD(P)H-hydrate dehydratase</fullName>
        <ecNumber evidence="6">4.2.1.93</ecNumber>
    </recommendedName>
    <alternativeName>
        <fullName evidence="6">ATP-dependent NAD(P)HX dehydratase</fullName>
    </alternativeName>
</protein>
<dbReference type="AlphaFoldDB" id="A0A1X6PA47"/>
<comment type="catalytic activity">
    <reaction evidence="6">
        <text>(6S)-NADHX + ATP = ADP + phosphate + NADH + H(+)</text>
        <dbReference type="Rhea" id="RHEA:19017"/>
        <dbReference type="ChEBI" id="CHEBI:15378"/>
        <dbReference type="ChEBI" id="CHEBI:30616"/>
        <dbReference type="ChEBI" id="CHEBI:43474"/>
        <dbReference type="ChEBI" id="CHEBI:57945"/>
        <dbReference type="ChEBI" id="CHEBI:64074"/>
        <dbReference type="ChEBI" id="CHEBI:456216"/>
        <dbReference type="EC" id="4.2.1.93"/>
    </reaction>
</comment>
<proteinExistence type="inferred from homology"/>
<organism evidence="8 9">
    <name type="scientific">Porphyra umbilicalis</name>
    <name type="common">Purple laver</name>
    <name type="synonym">Red alga</name>
    <dbReference type="NCBI Taxonomy" id="2786"/>
    <lineage>
        <taxon>Eukaryota</taxon>
        <taxon>Rhodophyta</taxon>
        <taxon>Bangiophyceae</taxon>
        <taxon>Bangiales</taxon>
        <taxon>Bangiaceae</taxon>
        <taxon>Porphyra</taxon>
    </lineage>
</organism>
<gene>
    <name evidence="8" type="ORF">BU14_0135s0002</name>
</gene>
<name>A0A1X6PA47_PORUM</name>
<dbReference type="GO" id="GO:0047453">
    <property type="term" value="F:ATP-dependent NAD(P)H-hydrate dehydratase activity"/>
    <property type="evidence" value="ECO:0007669"/>
    <property type="project" value="UniProtKB-UniRule"/>
</dbReference>
<dbReference type="CDD" id="cd01171">
    <property type="entry name" value="YXKO-related"/>
    <property type="match status" value="1"/>
</dbReference>
<evidence type="ECO:0000256" key="1">
    <source>
        <dbReference type="ARBA" id="ARBA00022741"/>
    </source>
</evidence>
<dbReference type="SUPFAM" id="SSF53613">
    <property type="entry name" value="Ribokinase-like"/>
    <property type="match status" value="1"/>
</dbReference>
<dbReference type="HAMAP" id="MF_01965">
    <property type="entry name" value="NADHX_dehydratase"/>
    <property type="match status" value="1"/>
</dbReference>
<reference evidence="8 9" key="1">
    <citation type="submission" date="2017-03" db="EMBL/GenBank/DDBJ databases">
        <title>WGS assembly of Porphyra umbilicalis.</title>
        <authorList>
            <person name="Brawley S.H."/>
            <person name="Blouin N.A."/>
            <person name="Ficko-Blean E."/>
            <person name="Wheeler G.L."/>
            <person name="Lohr M."/>
            <person name="Goodson H.V."/>
            <person name="Jenkins J.W."/>
            <person name="Blaby-Haas C.E."/>
            <person name="Helliwell K.E."/>
            <person name="Chan C."/>
            <person name="Marriage T."/>
            <person name="Bhattacharya D."/>
            <person name="Klein A.S."/>
            <person name="Badis Y."/>
            <person name="Brodie J."/>
            <person name="Cao Y."/>
            <person name="Collen J."/>
            <person name="Dittami S.M."/>
            <person name="Gachon C.M."/>
            <person name="Green B.R."/>
            <person name="Karpowicz S."/>
            <person name="Kim J.W."/>
            <person name="Kudahl U."/>
            <person name="Lin S."/>
            <person name="Michel G."/>
            <person name="Mittag M."/>
            <person name="Olson B.J."/>
            <person name="Pangilinan J."/>
            <person name="Peng Y."/>
            <person name="Qiu H."/>
            <person name="Shu S."/>
            <person name="Singer J.T."/>
            <person name="Smith A.G."/>
            <person name="Sprecher B.N."/>
            <person name="Wagner V."/>
            <person name="Wang W."/>
            <person name="Wang Z.-Y."/>
            <person name="Yan J."/>
            <person name="Yarish C."/>
            <person name="Zoeuner-Riek S."/>
            <person name="Zhuang Y."/>
            <person name="Zou Y."/>
            <person name="Lindquist E.A."/>
            <person name="Grimwood J."/>
            <person name="Barry K."/>
            <person name="Rokhsar D.S."/>
            <person name="Schmutz J."/>
            <person name="Stiller J.W."/>
            <person name="Grossman A.R."/>
            <person name="Prochnik S.E."/>
        </authorList>
    </citation>
    <scope>NUCLEOTIDE SEQUENCE [LARGE SCALE GENOMIC DNA]</scope>
    <source>
        <strain evidence="8">4086291</strain>
    </source>
</reference>
<evidence type="ECO:0000256" key="4">
    <source>
        <dbReference type="ARBA" id="ARBA00023027"/>
    </source>
</evidence>
<comment type="function">
    <text evidence="6">Catalyzes the dehydration of the S-form of NAD(P)HX at the expense of ATP, which is converted to ADP. Together with NAD(P)HX epimerase, which catalyzes the epimerization of the S- and R-forms, the enzyme allows the repair of both epimers of NAD(P)HX, a damaged form of NAD(P)H that is a result of enzymatic or heat-dependent hydration.</text>
</comment>
<feature type="binding site" evidence="6">
    <location>
        <begin position="247"/>
        <end position="256"/>
    </location>
    <ligand>
        <name>ATP</name>
        <dbReference type="ChEBI" id="CHEBI:30616"/>
    </ligand>
</feature>
<keyword evidence="1 6" id="KW-0547">Nucleotide-binding</keyword>
<accession>A0A1X6PA47</accession>
<dbReference type="Pfam" id="PF01256">
    <property type="entry name" value="Carb_kinase"/>
    <property type="match status" value="1"/>
</dbReference>
<feature type="binding site" evidence="6">
    <location>
        <begin position="186"/>
        <end position="192"/>
    </location>
    <ligand>
        <name>(6S)-NADPHX</name>
        <dbReference type="ChEBI" id="CHEBI:64076"/>
    </ligand>
</feature>
<feature type="binding site" evidence="6">
    <location>
        <begin position="225"/>
        <end position="229"/>
    </location>
    <ligand>
        <name>ATP</name>
        <dbReference type="ChEBI" id="CHEBI:30616"/>
    </ligand>
</feature>
<dbReference type="EMBL" id="KV918829">
    <property type="protein sequence ID" value="OSX77728.1"/>
    <property type="molecule type" value="Genomic_DNA"/>
</dbReference>
<evidence type="ECO:0000259" key="7">
    <source>
        <dbReference type="PROSITE" id="PS51383"/>
    </source>
</evidence>
<dbReference type="InterPro" id="IPR029056">
    <property type="entry name" value="Ribokinase-like"/>
</dbReference>
<feature type="binding site" evidence="6">
    <location>
        <position position="257"/>
    </location>
    <ligand>
        <name>(6S)-NADPHX</name>
        <dbReference type="ChEBI" id="CHEBI:64076"/>
    </ligand>
</feature>
<keyword evidence="5 6" id="KW-0456">Lyase</keyword>
<sequence>MAGRPTSPAPPLTASSPRGAILDHFRSRVVPPLAASAHKGSHGRLAVLGGCASYAGAPALAGLAALRFGVDLVTVVTPSASAAPSIQSFSPELMVQHAPSAGAVLDLLPRMHGLLVGPGLGRSEEGLDLAAAVLTDVFKGGPAARGGHRGDIPVVLDADALYLLAARSGVWEAARAYRGRLLLTPNAAEATRLGAAAAKLGLCAPGAGGPELAALLGPRGVLVAKGAADVLSWRAPAGGQWRVEGGGSPRRAGGQGDVLAGCLAAAAVWEGLAAPPVGGADGGAGPPPAPPAAAFAACVVARHAQAAAFAKRKRAMGATDVLAEVGAAFEELFPC</sequence>
<dbReference type="EC" id="4.2.1.93" evidence="6"/>
<evidence type="ECO:0000256" key="6">
    <source>
        <dbReference type="HAMAP-Rule" id="MF_03157"/>
    </source>
</evidence>
<keyword evidence="9" id="KW-1185">Reference proteome</keyword>
<comment type="similarity">
    <text evidence="6">Belongs to the NnrD/CARKD family.</text>
</comment>
<dbReference type="GO" id="GO:0110051">
    <property type="term" value="P:metabolite repair"/>
    <property type="evidence" value="ECO:0007669"/>
    <property type="project" value="TreeGrafter"/>
</dbReference>
<evidence type="ECO:0000313" key="8">
    <source>
        <dbReference type="EMBL" id="OSX77728.1"/>
    </source>
</evidence>
<evidence type="ECO:0000256" key="5">
    <source>
        <dbReference type="ARBA" id="ARBA00023239"/>
    </source>
</evidence>
<keyword evidence="2 6" id="KW-0067">ATP-binding</keyword>
<keyword evidence="6" id="KW-0597">Phosphoprotein</keyword>
<dbReference type="Proteomes" id="UP000218209">
    <property type="component" value="Unassembled WGS sequence"/>
</dbReference>
<dbReference type="NCBIfam" id="TIGR00196">
    <property type="entry name" value="yjeF_cterm"/>
    <property type="match status" value="1"/>
</dbReference>